<reference evidence="3" key="1">
    <citation type="journal article" date="2023" name="Mol. Phylogenet. Evol.">
        <title>Genome-scale phylogeny and comparative genomics of the fungal order Sordariales.</title>
        <authorList>
            <person name="Hensen N."/>
            <person name="Bonometti L."/>
            <person name="Westerberg I."/>
            <person name="Brannstrom I.O."/>
            <person name="Guillou S."/>
            <person name="Cros-Aarteil S."/>
            <person name="Calhoun S."/>
            <person name="Haridas S."/>
            <person name="Kuo A."/>
            <person name="Mondo S."/>
            <person name="Pangilinan J."/>
            <person name="Riley R."/>
            <person name="LaButti K."/>
            <person name="Andreopoulos B."/>
            <person name="Lipzen A."/>
            <person name="Chen C."/>
            <person name="Yan M."/>
            <person name="Daum C."/>
            <person name="Ng V."/>
            <person name="Clum A."/>
            <person name="Steindorff A."/>
            <person name="Ohm R.A."/>
            <person name="Martin F."/>
            <person name="Silar P."/>
            <person name="Natvig D.O."/>
            <person name="Lalanne C."/>
            <person name="Gautier V."/>
            <person name="Ament-Velasquez S.L."/>
            <person name="Kruys A."/>
            <person name="Hutchinson M.I."/>
            <person name="Powell A.J."/>
            <person name="Barry K."/>
            <person name="Miller A.N."/>
            <person name="Grigoriev I.V."/>
            <person name="Debuchy R."/>
            <person name="Gladieux P."/>
            <person name="Hiltunen Thoren M."/>
            <person name="Johannesson H."/>
        </authorList>
    </citation>
    <scope>NUCLEOTIDE SEQUENCE</scope>
    <source>
        <strain evidence="3">PSN243</strain>
    </source>
</reference>
<dbReference type="Proteomes" id="UP001321760">
    <property type="component" value="Unassembled WGS sequence"/>
</dbReference>
<reference evidence="3" key="2">
    <citation type="submission" date="2023-05" db="EMBL/GenBank/DDBJ databases">
        <authorList>
            <consortium name="Lawrence Berkeley National Laboratory"/>
            <person name="Steindorff A."/>
            <person name="Hensen N."/>
            <person name="Bonometti L."/>
            <person name="Westerberg I."/>
            <person name="Brannstrom I.O."/>
            <person name="Guillou S."/>
            <person name="Cros-Aarteil S."/>
            <person name="Calhoun S."/>
            <person name="Haridas S."/>
            <person name="Kuo A."/>
            <person name="Mondo S."/>
            <person name="Pangilinan J."/>
            <person name="Riley R."/>
            <person name="Labutti K."/>
            <person name="Andreopoulos B."/>
            <person name="Lipzen A."/>
            <person name="Chen C."/>
            <person name="Yanf M."/>
            <person name="Daum C."/>
            <person name="Ng V."/>
            <person name="Clum A."/>
            <person name="Ohm R."/>
            <person name="Martin F."/>
            <person name="Silar P."/>
            <person name="Natvig D."/>
            <person name="Lalanne C."/>
            <person name="Gautier V."/>
            <person name="Ament-Velasquez S.L."/>
            <person name="Kruys A."/>
            <person name="Hutchinson M.I."/>
            <person name="Powell A.J."/>
            <person name="Barry K."/>
            <person name="Miller A.N."/>
            <person name="Grigoriev I.V."/>
            <person name="Debuchy R."/>
            <person name="Gladieux P."/>
            <person name="Thoren M.H."/>
            <person name="Johannesson H."/>
        </authorList>
    </citation>
    <scope>NUCLEOTIDE SEQUENCE</scope>
    <source>
        <strain evidence="3">PSN243</strain>
    </source>
</reference>
<dbReference type="InterPro" id="IPR011058">
    <property type="entry name" value="Cyanovirin-N"/>
</dbReference>
<evidence type="ECO:0000313" key="3">
    <source>
        <dbReference type="EMBL" id="KAK4445079.1"/>
    </source>
</evidence>
<accession>A0AAV9GAA4</accession>
<keyword evidence="4" id="KW-1185">Reference proteome</keyword>
<name>A0AAV9GAA4_9PEZI</name>
<keyword evidence="1" id="KW-0732">Signal</keyword>
<evidence type="ECO:0000313" key="4">
    <source>
        <dbReference type="Proteomes" id="UP001321760"/>
    </source>
</evidence>
<dbReference type="SUPFAM" id="SSF51322">
    <property type="entry name" value="Cyanovirin-N"/>
    <property type="match status" value="1"/>
</dbReference>
<dbReference type="Gene3D" id="2.30.60.10">
    <property type="entry name" value="Cyanovirin-N"/>
    <property type="match status" value="1"/>
</dbReference>
<dbReference type="AlphaFoldDB" id="A0AAV9GAA4"/>
<comment type="caution">
    <text evidence="3">The sequence shown here is derived from an EMBL/GenBank/DDBJ whole genome shotgun (WGS) entry which is preliminary data.</text>
</comment>
<evidence type="ECO:0000259" key="2">
    <source>
        <dbReference type="SMART" id="SM01111"/>
    </source>
</evidence>
<organism evidence="3 4">
    <name type="scientific">Podospora aff. communis PSN243</name>
    <dbReference type="NCBI Taxonomy" id="3040156"/>
    <lineage>
        <taxon>Eukaryota</taxon>
        <taxon>Fungi</taxon>
        <taxon>Dikarya</taxon>
        <taxon>Ascomycota</taxon>
        <taxon>Pezizomycotina</taxon>
        <taxon>Sordariomycetes</taxon>
        <taxon>Sordariomycetidae</taxon>
        <taxon>Sordariales</taxon>
        <taxon>Podosporaceae</taxon>
        <taxon>Podospora</taxon>
    </lineage>
</organism>
<feature type="domain" description="Cyanovirin-N" evidence="2">
    <location>
        <begin position="37"/>
        <end position="141"/>
    </location>
</feature>
<protein>
    <recommendedName>
        <fullName evidence="2">Cyanovirin-N domain-containing protein</fullName>
    </recommendedName>
</protein>
<sequence length="150" mass="16342">MLMNLTRPLGQGKMVLFIFLGWLLAFPAIALANDYKNFSMGCTNISLKSSYMKAECLDYDGLQSRKNTLDLDLCVGIDASSLTLQWAMMGKMSGYCESCQLDSTAPPVLSCVCQYTDSHSPVNSTLKLDDGIGNQNGTLYCHGGQGTISW</sequence>
<dbReference type="InterPro" id="IPR036673">
    <property type="entry name" value="Cyanovirin-N_sf"/>
</dbReference>
<evidence type="ECO:0000256" key="1">
    <source>
        <dbReference type="SAM" id="SignalP"/>
    </source>
</evidence>
<dbReference type="EMBL" id="MU865969">
    <property type="protein sequence ID" value="KAK4445079.1"/>
    <property type="molecule type" value="Genomic_DNA"/>
</dbReference>
<gene>
    <name evidence="3" type="ORF">QBC34DRAFT_384664</name>
</gene>
<proteinExistence type="predicted"/>
<dbReference type="SMART" id="SM01111">
    <property type="entry name" value="CVNH"/>
    <property type="match status" value="1"/>
</dbReference>
<dbReference type="Pfam" id="PF08881">
    <property type="entry name" value="CVNH"/>
    <property type="match status" value="1"/>
</dbReference>
<feature type="signal peptide" evidence="1">
    <location>
        <begin position="1"/>
        <end position="32"/>
    </location>
</feature>
<feature type="chain" id="PRO_5043855114" description="Cyanovirin-N domain-containing protein" evidence="1">
    <location>
        <begin position="33"/>
        <end position="150"/>
    </location>
</feature>